<dbReference type="AlphaFoldDB" id="A0A6P4XSS4"/>
<evidence type="ECO:0000256" key="1">
    <source>
        <dbReference type="ARBA" id="ARBA00004141"/>
    </source>
</evidence>
<evidence type="ECO:0000313" key="14">
    <source>
        <dbReference type="Proteomes" id="UP000515135"/>
    </source>
</evidence>
<dbReference type="InterPro" id="IPR000210">
    <property type="entry name" value="BTB/POZ_dom"/>
</dbReference>
<keyword evidence="4 12" id="KW-0812">Transmembrane</keyword>
<keyword evidence="5" id="KW-0631">Potassium channel</keyword>
<dbReference type="KEGG" id="bbel:109462958"/>
<dbReference type="InterPro" id="IPR003974">
    <property type="entry name" value="K_chnl_volt-dep_Kv3"/>
</dbReference>
<feature type="domain" description="BTB" evidence="13">
    <location>
        <begin position="38"/>
        <end position="137"/>
    </location>
</feature>
<dbReference type="InterPro" id="IPR028325">
    <property type="entry name" value="VG_K_chnl"/>
</dbReference>
<dbReference type="Gene3D" id="3.30.710.10">
    <property type="entry name" value="Potassium Channel Kv1.1, Chain A"/>
    <property type="match status" value="1"/>
</dbReference>
<dbReference type="GO" id="GO:0051260">
    <property type="term" value="P:protein homooligomerization"/>
    <property type="evidence" value="ECO:0007669"/>
    <property type="project" value="InterPro"/>
</dbReference>
<dbReference type="Gene3D" id="1.10.287.70">
    <property type="match status" value="1"/>
</dbReference>
<dbReference type="PRINTS" id="PR01491">
    <property type="entry name" value="KVCHANNEL"/>
</dbReference>
<keyword evidence="10 12" id="KW-0472">Membrane</keyword>
<feature type="transmembrane region" description="Helical" evidence="12">
    <location>
        <begin position="373"/>
        <end position="400"/>
    </location>
</feature>
<dbReference type="SUPFAM" id="SSF54695">
    <property type="entry name" value="POZ domain"/>
    <property type="match status" value="1"/>
</dbReference>
<proteinExistence type="predicted"/>
<keyword evidence="14" id="KW-1185">Reference proteome</keyword>
<evidence type="ECO:0000256" key="8">
    <source>
        <dbReference type="ARBA" id="ARBA00022989"/>
    </source>
</evidence>
<accession>A0A6P4XSS4</accession>
<keyword evidence="7" id="KW-0630">Potassium</keyword>
<dbReference type="GO" id="GO:0008076">
    <property type="term" value="C:voltage-gated potassium channel complex"/>
    <property type="evidence" value="ECO:0007669"/>
    <property type="project" value="InterPro"/>
</dbReference>
<evidence type="ECO:0000256" key="7">
    <source>
        <dbReference type="ARBA" id="ARBA00022958"/>
    </source>
</evidence>
<keyword evidence="8 12" id="KW-1133">Transmembrane helix</keyword>
<dbReference type="Proteomes" id="UP000515135">
    <property type="component" value="Unplaced"/>
</dbReference>
<evidence type="ECO:0000256" key="10">
    <source>
        <dbReference type="ARBA" id="ARBA00023136"/>
    </source>
</evidence>
<keyword evidence="11" id="KW-0407">Ion channel</keyword>
<dbReference type="InterPro" id="IPR005821">
    <property type="entry name" value="Ion_trans_dom"/>
</dbReference>
<dbReference type="FunFam" id="3.30.710.10:FF:000288">
    <property type="entry name" value="Predicted protein"/>
    <property type="match status" value="1"/>
</dbReference>
<feature type="transmembrane region" description="Helical" evidence="12">
    <location>
        <begin position="213"/>
        <end position="234"/>
    </location>
</feature>
<reference evidence="15" key="1">
    <citation type="submission" date="2025-08" db="UniProtKB">
        <authorList>
            <consortium name="RefSeq"/>
        </authorList>
    </citation>
    <scope>IDENTIFICATION</scope>
    <source>
        <tissue evidence="15">Gonad</tissue>
    </source>
</reference>
<evidence type="ECO:0000256" key="11">
    <source>
        <dbReference type="ARBA" id="ARBA00023303"/>
    </source>
</evidence>
<dbReference type="PANTHER" id="PTHR11537">
    <property type="entry name" value="VOLTAGE-GATED POTASSIUM CHANNEL"/>
    <property type="match status" value="1"/>
</dbReference>
<feature type="transmembrane region" description="Helical" evidence="12">
    <location>
        <begin position="246"/>
        <end position="270"/>
    </location>
</feature>
<dbReference type="SUPFAM" id="SSF81324">
    <property type="entry name" value="Voltage-gated potassium channels"/>
    <property type="match status" value="1"/>
</dbReference>
<dbReference type="FunFam" id="1.20.120.350:FF:000081">
    <property type="entry name" value="Predicted protein"/>
    <property type="match status" value="1"/>
</dbReference>
<feature type="transmembrane region" description="Helical" evidence="12">
    <location>
        <begin position="172"/>
        <end position="193"/>
    </location>
</feature>
<evidence type="ECO:0000256" key="3">
    <source>
        <dbReference type="ARBA" id="ARBA00022538"/>
    </source>
</evidence>
<dbReference type="GO" id="GO:0005249">
    <property type="term" value="F:voltage-gated potassium channel activity"/>
    <property type="evidence" value="ECO:0007669"/>
    <property type="project" value="InterPro"/>
</dbReference>
<dbReference type="Pfam" id="PF02214">
    <property type="entry name" value="BTB_2"/>
    <property type="match status" value="1"/>
</dbReference>
<protein>
    <submittedName>
        <fullName evidence="15">Potassium voltage-gated channel protein Shal-like</fullName>
    </submittedName>
</protein>
<dbReference type="InterPro" id="IPR003131">
    <property type="entry name" value="T1-type_BTB"/>
</dbReference>
<dbReference type="Gene3D" id="1.20.120.350">
    <property type="entry name" value="Voltage-gated potassium channels. Chain C"/>
    <property type="match status" value="1"/>
</dbReference>
<evidence type="ECO:0000256" key="5">
    <source>
        <dbReference type="ARBA" id="ARBA00022826"/>
    </source>
</evidence>
<evidence type="ECO:0000256" key="2">
    <source>
        <dbReference type="ARBA" id="ARBA00022448"/>
    </source>
</evidence>
<keyword evidence="3" id="KW-0633">Potassium transport</keyword>
<dbReference type="InterPro" id="IPR003968">
    <property type="entry name" value="K_chnl_volt-dep_Kv"/>
</dbReference>
<evidence type="ECO:0000256" key="4">
    <source>
        <dbReference type="ARBA" id="ARBA00022692"/>
    </source>
</evidence>
<keyword evidence="2" id="KW-0813">Transport</keyword>
<evidence type="ECO:0000256" key="9">
    <source>
        <dbReference type="ARBA" id="ARBA00023065"/>
    </source>
</evidence>
<name>A0A6P4XSS4_BRABE</name>
<dbReference type="PRINTS" id="PR01498">
    <property type="entry name" value="SHAWCHANNEL"/>
</dbReference>
<dbReference type="SMART" id="SM00225">
    <property type="entry name" value="BTB"/>
    <property type="match status" value="1"/>
</dbReference>
<evidence type="ECO:0000256" key="12">
    <source>
        <dbReference type="SAM" id="Phobius"/>
    </source>
</evidence>
<dbReference type="Pfam" id="PF00520">
    <property type="entry name" value="Ion_trans"/>
    <property type="match status" value="1"/>
</dbReference>
<keyword evidence="6" id="KW-0851">Voltage-gated channel</keyword>
<dbReference type="OrthoDB" id="433309at2759"/>
<evidence type="ECO:0000256" key="6">
    <source>
        <dbReference type="ARBA" id="ARBA00022882"/>
    </source>
</evidence>
<dbReference type="GeneID" id="109462958"/>
<dbReference type="PRINTS" id="PR00169">
    <property type="entry name" value="KCHANNEL"/>
</dbReference>
<gene>
    <name evidence="15" type="primary">LOC109462958</name>
</gene>
<dbReference type="FunFam" id="1.10.287.70:FF:000028">
    <property type="entry name" value="potassium voltage-gated channel subfamily D member 3"/>
    <property type="match status" value="1"/>
</dbReference>
<organism evidence="14 15">
    <name type="scientific">Branchiostoma belcheri</name>
    <name type="common">Amphioxus</name>
    <dbReference type="NCBI Taxonomy" id="7741"/>
    <lineage>
        <taxon>Eukaryota</taxon>
        <taxon>Metazoa</taxon>
        <taxon>Chordata</taxon>
        <taxon>Cephalochordata</taxon>
        <taxon>Leptocardii</taxon>
        <taxon>Amphioxiformes</taxon>
        <taxon>Branchiostomatidae</taxon>
        <taxon>Branchiostoma</taxon>
    </lineage>
</organism>
<dbReference type="GO" id="GO:0001508">
    <property type="term" value="P:action potential"/>
    <property type="evidence" value="ECO:0007669"/>
    <property type="project" value="TreeGrafter"/>
</dbReference>
<feature type="transmembrane region" description="Helical" evidence="12">
    <location>
        <begin position="311"/>
        <end position="332"/>
    </location>
</feature>
<comment type="subcellular location">
    <subcellularLocation>
        <location evidence="1">Membrane</location>
        <topology evidence="1">Multi-pass membrane protein</topology>
    </subcellularLocation>
</comment>
<dbReference type="InterPro" id="IPR027359">
    <property type="entry name" value="Volt_channel_dom_sf"/>
</dbReference>
<evidence type="ECO:0000259" key="13">
    <source>
        <dbReference type="SMART" id="SM00225"/>
    </source>
</evidence>
<dbReference type="RefSeq" id="XP_019615148.1">
    <property type="nucleotide sequence ID" value="XM_019759589.1"/>
</dbReference>
<dbReference type="PANTHER" id="PTHR11537:SF105">
    <property type="entry name" value="POTASSIUM VOLTAGE-GATED CHANNEL PROTEIN SHAL"/>
    <property type="match status" value="1"/>
</dbReference>
<sequence>MAATAASWSSSRRKSSVNLGLIFSRPERPKFVSHAGEKKVIFNVSGQKFITWQSHLNKFPSTLLGGDKKENYLDEKNNEYFFDRDPEVFRIVLQFYQTGKLHYNRAICVTSYNEELAFWGILPDLLEQCCFEDYEQEMHELENRFQEKALPAVQKPKTFREKIWLMFDRPQFTLLGPAIYYVVGICIVTSIFSSVLETVYGSSRDQLPLGEKYALTFTAIESACIVIFTLEYMLRLFSAPNRCQFVTSLMSVVDVLAMVPYYIGLFVVQIGTGKSLMTLRVFRVFRIFKCQWYSRGLRILLHTLRRCYGELTFLLFALFMGVVVSSTMMYYAERDEPNSVFTSVPRSFWYSIVTMTTLGYGDMVPNTIQGKVIAGVCALSGVLLITLPTTVVVSNFNAIYRSHKLSKSLKKHQQAKVKMLKPRRPHNRLPIESPLSALSDDDDETRDCECRHIFCCCLSGACCIRRSGYRAAKGTAASISSEEQERRFKCLSWLLCCCNEDLCSERGFINLECSYNNVPCWRATFPPQPKPPPYTQREHVQYYRTMIDHHRQRCAVSYVEQEMEEIEKLSDDQSDDANIETVHVFR</sequence>
<dbReference type="InterPro" id="IPR011333">
    <property type="entry name" value="SKP1/BTB/POZ_sf"/>
</dbReference>
<keyword evidence="9" id="KW-0406">Ion transport</keyword>
<evidence type="ECO:0000313" key="15">
    <source>
        <dbReference type="RefSeq" id="XP_019615148.1"/>
    </source>
</evidence>